<dbReference type="Proteomes" id="UP000707535">
    <property type="component" value="Unassembled WGS sequence"/>
</dbReference>
<dbReference type="AlphaFoldDB" id="A0A921FA85"/>
<organism evidence="1 2">
    <name type="scientific">Ligilactobacillus acidipiscis</name>
    <dbReference type="NCBI Taxonomy" id="89059"/>
    <lineage>
        <taxon>Bacteria</taxon>
        <taxon>Bacillati</taxon>
        <taxon>Bacillota</taxon>
        <taxon>Bacilli</taxon>
        <taxon>Lactobacillales</taxon>
        <taxon>Lactobacillaceae</taxon>
        <taxon>Ligilactobacillus</taxon>
    </lineage>
</organism>
<reference evidence="1" key="1">
    <citation type="journal article" date="2021" name="PeerJ">
        <title>Extensive microbial diversity within the chicken gut microbiome revealed by metagenomics and culture.</title>
        <authorList>
            <person name="Gilroy R."/>
            <person name="Ravi A."/>
            <person name="Getino M."/>
            <person name="Pursley I."/>
            <person name="Horton D.L."/>
            <person name="Alikhan N.F."/>
            <person name="Baker D."/>
            <person name="Gharbi K."/>
            <person name="Hall N."/>
            <person name="Watson M."/>
            <person name="Adriaenssens E.M."/>
            <person name="Foster-Nyarko E."/>
            <person name="Jarju S."/>
            <person name="Secka A."/>
            <person name="Antonio M."/>
            <person name="Oren A."/>
            <person name="Chaudhuri R.R."/>
            <person name="La Ragione R."/>
            <person name="Hildebrand F."/>
            <person name="Pallen M.J."/>
        </authorList>
    </citation>
    <scope>NUCLEOTIDE SEQUENCE</scope>
    <source>
        <strain evidence="1">CHK174-6876</strain>
    </source>
</reference>
<name>A0A921FA85_9LACO</name>
<comment type="caution">
    <text evidence="1">The sequence shown here is derived from an EMBL/GenBank/DDBJ whole genome shotgun (WGS) entry which is preliminary data.</text>
</comment>
<protein>
    <submittedName>
        <fullName evidence="1">Uncharacterized protein</fullName>
    </submittedName>
</protein>
<accession>A0A921FA85</accession>
<evidence type="ECO:0000313" key="2">
    <source>
        <dbReference type="Proteomes" id="UP000707535"/>
    </source>
</evidence>
<dbReference type="EMBL" id="DYXG01000100">
    <property type="protein sequence ID" value="HJE98010.1"/>
    <property type="molecule type" value="Genomic_DNA"/>
</dbReference>
<sequence length="101" mass="12135">MAWQANHPEAIYYSKTRNFVRKIEGTDEKEWIFIDEYDSEEAYEKSHEQLYNAAQYQEVKKEGYKRTMALMVPGSNPEHHVWKEVPGTNMEFKEHKLIHRS</sequence>
<evidence type="ECO:0000313" key="1">
    <source>
        <dbReference type="EMBL" id="HJE98010.1"/>
    </source>
</evidence>
<reference evidence="1" key="2">
    <citation type="submission" date="2021-09" db="EMBL/GenBank/DDBJ databases">
        <authorList>
            <person name="Gilroy R."/>
        </authorList>
    </citation>
    <scope>NUCLEOTIDE SEQUENCE</scope>
    <source>
        <strain evidence="1">CHK174-6876</strain>
    </source>
</reference>
<proteinExistence type="predicted"/>
<gene>
    <name evidence="1" type="ORF">K8V00_10365</name>
</gene>